<feature type="transmembrane region" description="Helical" evidence="1">
    <location>
        <begin position="21"/>
        <end position="54"/>
    </location>
</feature>
<proteinExistence type="predicted"/>
<keyword evidence="1" id="KW-0812">Transmembrane</keyword>
<evidence type="ECO:0000256" key="1">
    <source>
        <dbReference type="SAM" id="Phobius"/>
    </source>
</evidence>
<gene>
    <name evidence="2" type="ORF">SCMU_39130</name>
</gene>
<protein>
    <submittedName>
        <fullName evidence="2">Uncharacterized protein</fullName>
    </submittedName>
</protein>
<name>A0ABN6FMY2_SINCY</name>
<keyword evidence="1" id="KW-1133">Transmembrane helix</keyword>
<dbReference type="EMBL" id="AP024525">
    <property type="protein sequence ID" value="BCT78071.1"/>
    <property type="molecule type" value="Genomic_DNA"/>
</dbReference>
<keyword evidence="1" id="KW-0472">Membrane</keyword>
<organism evidence="2 3">
    <name type="scientific">Sinomonas cyclohexanicum</name>
    <name type="common">Corynebacterium cyclohexanicum</name>
    <dbReference type="NCBI Taxonomy" id="322009"/>
    <lineage>
        <taxon>Bacteria</taxon>
        <taxon>Bacillati</taxon>
        <taxon>Actinomycetota</taxon>
        <taxon>Actinomycetes</taxon>
        <taxon>Micrococcales</taxon>
        <taxon>Micrococcaceae</taxon>
        <taxon>Sinomonas</taxon>
    </lineage>
</organism>
<dbReference type="RefSeq" id="WP_229230708.1">
    <property type="nucleotide sequence ID" value="NZ_AP024525.1"/>
</dbReference>
<reference evidence="2 3" key="1">
    <citation type="journal article" date="2021" name="J. Biosci. Bioeng.">
        <title>Identification and characterization of a chc gene cluster responsible for the aromatization pathway of cyclohexanecarboxylate degradation in Sinomonas cyclohexanicum ATCC 51369.</title>
        <authorList>
            <person name="Yamamoto T."/>
            <person name="Hasegawa Y."/>
            <person name="Lau P.C.K."/>
            <person name="Iwaki H."/>
        </authorList>
    </citation>
    <scope>NUCLEOTIDE SEQUENCE [LARGE SCALE GENOMIC DNA]</scope>
    <source>
        <strain evidence="2 3">ATCC 51369</strain>
    </source>
</reference>
<evidence type="ECO:0000313" key="3">
    <source>
        <dbReference type="Proteomes" id="UP001319861"/>
    </source>
</evidence>
<dbReference type="Proteomes" id="UP001319861">
    <property type="component" value="Chromosome"/>
</dbReference>
<evidence type="ECO:0000313" key="2">
    <source>
        <dbReference type="EMBL" id="BCT78071.1"/>
    </source>
</evidence>
<keyword evidence="3" id="KW-1185">Reference proteome</keyword>
<sequence>MSLSSPERLGARPRRRRRLWALAVLGLGESLLLTLPVFGLALFPLTLALVIAWLLWRNETENGPN</sequence>
<accession>A0ABN6FMY2</accession>